<dbReference type="AlphaFoldDB" id="A0A5B7IA45"/>
<evidence type="ECO:0000256" key="1">
    <source>
        <dbReference type="SAM" id="MobiDB-lite"/>
    </source>
</evidence>
<name>A0A5B7IA45_PORTR</name>
<reference evidence="2 3" key="1">
    <citation type="submission" date="2019-05" db="EMBL/GenBank/DDBJ databases">
        <title>Another draft genome of Portunus trituberculatus and its Hox gene families provides insights of decapod evolution.</title>
        <authorList>
            <person name="Jeong J.-H."/>
            <person name="Song I."/>
            <person name="Kim S."/>
            <person name="Choi T."/>
            <person name="Kim D."/>
            <person name="Ryu S."/>
            <person name="Kim W."/>
        </authorList>
    </citation>
    <scope>NUCLEOTIDE SEQUENCE [LARGE SCALE GENOMIC DNA]</scope>
    <source>
        <tissue evidence="2">Muscle</tissue>
    </source>
</reference>
<dbReference type="EMBL" id="VSRR010050447">
    <property type="protein sequence ID" value="MPC79183.1"/>
    <property type="molecule type" value="Genomic_DNA"/>
</dbReference>
<comment type="caution">
    <text evidence="2">The sequence shown here is derived from an EMBL/GenBank/DDBJ whole genome shotgun (WGS) entry which is preliminary data.</text>
</comment>
<accession>A0A5B7IA45</accession>
<proteinExistence type="predicted"/>
<feature type="compositionally biased region" description="Low complexity" evidence="1">
    <location>
        <begin position="55"/>
        <end position="76"/>
    </location>
</feature>
<sequence>MGNPRWPPPAPRHYDTTFAAALRVNVSSPRRGSDSSWHINIPKDTSFAAAMLSQPRTASSAPRQAPARSDAATLGK</sequence>
<protein>
    <submittedName>
        <fullName evidence="2">Uncharacterized protein</fullName>
    </submittedName>
</protein>
<organism evidence="2 3">
    <name type="scientific">Portunus trituberculatus</name>
    <name type="common">Swimming crab</name>
    <name type="synonym">Neptunus trituberculatus</name>
    <dbReference type="NCBI Taxonomy" id="210409"/>
    <lineage>
        <taxon>Eukaryota</taxon>
        <taxon>Metazoa</taxon>
        <taxon>Ecdysozoa</taxon>
        <taxon>Arthropoda</taxon>
        <taxon>Crustacea</taxon>
        <taxon>Multicrustacea</taxon>
        <taxon>Malacostraca</taxon>
        <taxon>Eumalacostraca</taxon>
        <taxon>Eucarida</taxon>
        <taxon>Decapoda</taxon>
        <taxon>Pleocyemata</taxon>
        <taxon>Brachyura</taxon>
        <taxon>Eubrachyura</taxon>
        <taxon>Portunoidea</taxon>
        <taxon>Portunidae</taxon>
        <taxon>Portuninae</taxon>
        <taxon>Portunus</taxon>
    </lineage>
</organism>
<feature type="region of interest" description="Disordered" evidence="1">
    <location>
        <begin position="52"/>
        <end position="76"/>
    </location>
</feature>
<gene>
    <name evidence="2" type="ORF">E2C01_073697</name>
</gene>
<keyword evidence="3" id="KW-1185">Reference proteome</keyword>
<dbReference type="Proteomes" id="UP000324222">
    <property type="component" value="Unassembled WGS sequence"/>
</dbReference>
<evidence type="ECO:0000313" key="2">
    <source>
        <dbReference type="EMBL" id="MPC79183.1"/>
    </source>
</evidence>
<evidence type="ECO:0000313" key="3">
    <source>
        <dbReference type="Proteomes" id="UP000324222"/>
    </source>
</evidence>